<comment type="function">
    <text evidence="6">Part of the outer membrane protein assembly complex, which is involved in assembly and insertion of beta-barrel proteins into the outer membrane.</text>
</comment>
<evidence type="ECO:0000313" key="10">
    <source>
        <dbReference type="Proteomes" id="UP000035762"/>
    </source>
</evidence>
<name>A0A090N6Q6_AFIFE</name>
<keyword evidence="1 6" id="KW-0732">Signal</keyword>
<keyword evidence="5 9" id="KW-0449">Lipoprotein</keyword>
<evidence type="ECO:0000256" key="4">
    <source>
        <dbReference type="ARBA" id="ARBA00023237"/>
    </source>
</evidence>
<dbReference type="OrthoDB" id="9804044at2"/>
<keyword evidence="2 6" id="KW-0472">Membrane</keyword>
<evidence type="ECO:0000256" key="7">
    <source>
        <dbReference type="SAM" id="Phobius"/>
    </source>
</evidence>
<evidence type="ECO:0000256" key="2">
    <source>
        <dbReference type="ARBA" id="ARBA00023136"/>
    </source>
</evidence>
<keyword evidence="7" id="KW-0812">Transmembrane</keyword>
<protein>
    <recommendedName>
        <fullName evidence="6">Outer membrane protein assembly factor BamD</fullName>
    </recommendedName>
</protein>
<dbReference type="CDD" id="cd15830">
    <property type="entry name" value="BamD"/>
    <property type="match status" value="1"/>
</dbReference>
<dbReference type="GO" id="GO:1990063">
    <property type="term" value="C:Bam protein complex"/>
    <property type="evidence" value="ECO:0007669"/>
    <property type="project" value="TreeGrafter"/>
</dbReference>
<comment type="subunit">
    <text evidence="6">Part of the Bam complex.</text>
</comment>
<dbReference type="PANTHER" id="PTHR37423:SF1">
    <property type="entry name" value="OUTER MEMBRANE PROTEIN ASSEMBLY FACTOR BAMD"/>
    <property type="match status" value="1"/>
</dbReference>
<dbReference type="GO" id="GO:0043165">
    <property type="term" value="P:Gram-negative-bacterium-type cell outer membrane assembly"/>
    <property type="evidence" value="ECO:0007669"/>
    <property type="project" value="UniProtKB-UniRule"/>
</dbReference>
<feature type="transmembrane region" description="Helical" evidence="7">
    <location>
        <begin position="21"/>
        <end position="43"/>
    </location>
</feature>
<comment type="caution">
    <text evidence="9">The sequence shown here is derived from an EMBL/GenBank/DDBJ whole genome shotgun (WGS) entry which is preliminary data.</text>
</comment>
<proteinExistence type="inferred from homology"/>
<accession>A0A090N6Q6</accession>
<organism evidence="9 10">
    <name type="scientific">Afipia felis</name>
    <name type="common">Cat scratch disease bacillus</name>
    <dbReference type="NCBI Taxonomy" id="1035"/>
    <lineage>
        <taxon>Bacteria</taxon>
        <taxon>Pseudomonadati</taxon>
        <taxon>Pseudomonadota</taxon>
        <taxon>Alphaproteobacteria</taxon>
        <taxon>Hyphomicrobiales</taxon>
        <taxon>Nitrobacteraceae</taxon>
        <taxon>Afipia</taxon>
    </lineage>
</organism>
<evidence type="ECO:0000259" key="8">
    <source>
        <dbReference type="Pfam" id="PF13525"/>
    </source>
</evidence>
<dbReference type="RefSeq" id="WP_048755698.1">
    <property type="nucleotide sequence ID" value="NZ_CCAZ020000001.1"/>
</dbReference>
<dbReference type="EMBL" id="CCAZ020000001">
    <property type="protein sequence ID" value="CEG07268.1"/>
    <property type="molecule type" value="Genomic_DNA"/>
</dbReference>
<feature type="domain" description="Outer membrane lipoprotein BamD-like" evidence="8">
    <location>
        <begin position="55"/>
        <end position="251"/>
    </location>
</feature>
<dbReference type="NCBIfam" id="TIGR03302">
    <property type="entry name" value="OM_YfiO"/>
    <property type="match status" value="1"/>
</dbReference>
<comment type="similarity">
    <text evidence="6">Belongs to the BamD family.</text>
</comment>
<evidence type="ECO:0000256" key="1">
    <source>
        <dbReference type="ARBA" id="ARBA00022729"/>
    </source>
</evidence>
<comment type="subcellular location">
    <subcellularLocation>
        <location evidence="6">Cell outer membrane</location>
    </subcellularLocation>
</comment>
<dbReference type="InterPro" id="IPR017689">
    <property type="entry name" value="BamD"/>
</dbReference>
<dbReference type="SUPFAM" id="SSF48452">
    <property type="entry name" value="TPR-like"/>
    <property type="match status" value="2"/>
</dbReference>
<gene>
    <name evidence="6 9" type="primary">bamD</name>
    <name evidence="9" type="ORF">BN961_00655</name>
</gene>
<dbReference type="GO" id="GO:0051205">
    <property type="term" value="P:protein insertion into membrane"/>
    <property type="evidence" value="ECO:0007669"/>
    <property type="project" value="UniProtKB-UniRule"/>
</dbReference>
<dbReference type="AlphaFoldDB" id="A0A090N6Q6"/>
<evidence type="ECO:0000256" key="6">
    <source>
        <dbReference type="HAMAP-Rule" id="MF_00922"/>
    </source>
</evidence>
<evidence type="ECO:0000313" key="9">
    <source>
        <dbReference type="EMBL" id="CEG07268.1"/>
    </source>
</evidence>
<evidence type="ECO:0000256" key="3">
    <source>
        <dbReference type="ARBA" id="ARBA00023139"/>
    </source>
</evidence>
<evidence type="ECO:0000256" key="5">
    <source>
        <dbReference type="ARBA" id="ARBA00023288"/>
    </source>
</evidence>
<dbReference type="Pfam" id="PF13525">
    <property type="entry name" value="YfiO"/>
    <property type="match status" value="1"/>
</dbReference>
<keyword evidence="3" id="KW-0564">Palmitate</keyword>
<dbReference type="Gene3D" id="1.25.40.10">
    <property type="entry name" value="Tetratricopeptide repeat domain"/>
    <property type="match status" value="1"/>
</dbReference>
<reference evidence="9 10" key="1">
    <citation type="journal article" date="2014" name="Genome Announc.">
        <title>Genome Sequence of Afipia felis Strain 76713, Isolated in Hospital Water Using an Amoeba Co-Culture Procedure.</title>
        <authorList>
            <person name="Benamar S."/>
            <person name="La Scola B."/>
            <person name="Croce O."/>
        </authorList>
    </citation>
    <scope>NUCLEOTIDE SEQUENCE [LARGE SCALE GENOMIC DNA]</scope>
    <source>
        <strain evidence="9 10">76713</strain>
    </source>
</reference>
<dbReference type="Proteomes" id="UP000035762">
    <property type="component" value="Unassembled WGS sequence"/>
</dbReference>
<dbReference type="HAMAP" id="MF_00922">
    <property type="entry name" value="OM_assembly_BamD"/>
    <property type="match status" value="1"/>
</dbReference>
<dbReference type="InterPro" id="IPR039565">
    <property type="entry name" value="BamD-like"/>
</dbReference>
<dbReference type="PANTHER" id="PTHR37423">
    <property type="entry name" value="SOLUBLE LYTIC MUREIN TRANSGLYCOSYLASE-RELATED"/>
    <property type="match status" value="1"/>
</dbReference>
<sequence length="297" mass="33395">MTTPLRHSPKRPFFDRLGRQLCFAMGVIVLAAPLGGCGAGNLWDKFFAKDETFVDQPADKLYNEGLFLLNEKNDRKGAIKKFEEVDRQHPYSDWARKSLLMSAYASYQSGDYDECIANANRYISLHPGSPDAAYAQYLVAVSNYDQIPDVSRDQGRTEKAIAALEEVIRKYPNSEYATTAKKKIEGARDQLAGREMTIGRYYMDKRDYTGAINRFKVVVTQYQTTRHVEEALARLTEAYMAIGVVSEAQTAAAVLGHNFPDSRWYKDAYNLVKSGGVEPQENKGSYISKAFKKFGLG</sequence>
<dbReference type="STRING" id="1035.BN961_00655"/>
<keyword evidence="4 6" id="KW-0998">Cell outer membrane</keyword>
<keyword evidence="10" id="KW-1185">Reference proteome</keyword>
<dbReference type="InterPro" id="IPR011990">
    <property type="entry name" value="TPR-like_helical_dom_sf"/>
</dbReference>
<keyword evidence="7" id="KW-1133">Transmembrane helix</keyword>